<evidence type="ECO:0000313" key="2">
    <source>
        <dbReference type="EMBL" id="OGG67758.1"/>
    </source>
</evidence>
<dbReference type="AlphaFoldDB" id="A0A1F6E253"/>
<feature type="transmembrane region" description="Helical" evidence="1">
    <location>
        <begin position="400"/>
        <end position="418"/>
    </location>
</feature>
<comment type="caution">
    <text evidence="2">The sequence shown here is derived from an EMBL/GenBank/DDBJ whole genome shotgun (WGS) entry which is preliminary data.</text>
</comment>
<reference evidence="2 3" key="1">
    <citation type="journal article" date="2016" name="Nat. Commun.">
        <title>Thousands of microbial genomes shed light on interconnected biogeochemical processes in an aquifer system.</title>
        <authorList>
            <person name="Anantharaman K."/>
            <person name="Brown C.T."/>
            <person name="Hug L.A."/>
            <person name="Sharon I."/>
            <person name="Castelle C.J."/>
            <person name="Probst A.J."/>
            <person name="Thomas B.C."/>
            <person name="Singh A."/>
            <person name="Wilkins M.J."/>
            <person name="Karaoz U."/>
            <person name="Brodie E.L."/>
            <person name="Williams K.H."/>
            <person name="Hubbard S.S."/>
            <person name="Banfield J.F."/>
        </authorList>
    </citation>
    <scope>NUCLEOTIDE SEQUENCE [LARGE SCALE GENOMIC DNA]</scope>
</reference>
<dbReference type="Proteomes" id="UP000177107">
    <property type="component" value="Unassembled WGS sequence"/>
</dbReference>
<evidence type="ECO:0000256" key="1">
    <source>
        <dbReference type="SAM" id="Phobius"/>
    </source>
</evidence>
<feature type="transmembrane region" description="Helical" evidence="1">
    <location>
        <begin position="77"/>
        <end position="101"/>
    </location>
</feature>
<feature type="transmembrane region" description="Helical" evidence="1">
    <location>
        <begin position="430"/>
        <end position="447"/>
    </location>
</feature>
<dbReference type="EMBL" id="MFLM01000024">
    <property type="protein sequence ID" value="OGG67758.1"/>
    <property type="molecule type" value="Genomic_DNA"/>
</dbReference>
<keyword evidence="1" id="KW-1133">Transmembrane helix</keyword>
<dbReference type="STRING" id="1798499.A3C95_00345"/>
<feature type="transmembrane region" description="Helical" evidence="1">
    <location>
        <begin position="201"/>
        <end position="221"/>
    </location>
</feature>
<feature type="transmembrane region" description="Helical" evidence="1">
    <location>
        <begin position="133"/>
        <end position="152"/>
    </location>
</feature>
<evidence type="ECO:0000313" key="3">
    <source>
        <dbReference type="Proteomes" id="UP000177107"/>
    </source>
</evidence>
<feature type="transmembrane region" description="Helical" evidence="1">
    <location>
        <begin position="179"/>
        <end position="196"/>
    </location>
</feature>
<feature type="transmembrane region" description="Helical" evidence="1">
    <location>
        <begin position="110"/>
        <end position="127"/>
    </location>
</feature>
<proteinExistence type="predicted"/>
<keyword evidence="1" id="KW-0472">Membrane</keyword>
<keyword evidence="1" id="KW-0812">Transmembrane</keyword>
<protein>
    <recommendedName>
        <fullName evidence="4">Glycosyltransferase RgtA/B/C/D-like domain-containing protein</fullName>
    </recommendedName>
</protein>
<accession>A0A1F6E253</accession>
<evidence type="ECO:0008006" key="4">
    <source>
        <dbReference type="Google" id="ProtNLM"/>
    </source>
</evidence>
<sequence length="457" mass="52354">MRIPKLLLSLVAIFALSRAVLYTLFPFRTDFLPWLNQLLDIELLKTNLWESVYYLHATPPLYNVYIGLVLQTSPEAVLPYTFAALHFFMGLGMVAMTYALLNYLTASPRLAFLGGLTLLAYPILFRFEIIPFYTYPIAFLLVLSAFLLMRFLKTNRGGYIVACLVVLLTLILFRNFFHVIVFFIPIAVGLCALVYARQRSFFTTAVIASAIVLAIGLVPSIRNYADYGVFSSSTWQGMQLFSMTHFVPDEKIDSLIAAGTVTPLAKLPRFQNPDPYYAYYDLEPREGIPSLDNLYKSGGEQYGNFNNWIYIETAKEYQKDALAIITAYPQYLLPKLANSMYIFFGFAPYRYFDKADEWFIFDGGLLKQGYQAAKYFIEPALYALLFFSLFVGLRKTRDPLLLYLLFVLIYVFAVANIVELGENNTARVPIDPLVLILALYLFHDWLVRVLPRERKLL</sequence>
<feature type="transmembrane region" description="Helical" evidence="1">
    <location>
        <begin position="375"/>
        <end position="393"/>
    </location>
</feature>
<organism evidence="2 3">
    <name type="scientific">Candidatus Kaiserbacteria bacterium RIFCSPHIGHO2_02_FULL_56_30</name>
    <dbReference type="NCBI Taxonomy" id="1798499"/>
    <lineage>
        <taxon>Bacteria</taxon>
        <taxon>Candidatus Kaiseribacteriota</taxon>
    </lineage>
</organism>
<gene>
    <name evidence="2" type="ORF">A3C95_00345</name>
</gene>
<feature type="transmembrane region" description="Helical" evidence="1">
    <location>
        <begin position="157"/>
        <end position="173"/>
    </location>
</feature>
<name>A0A1F6E253_9BACT</name>